<dbReference type="GeneID" id="73902258"/>
<dbReference type="EMBL" id="JBHSAQ010000013">
    <property type="protein sequence ID" value="MFC3959633.1"/>
    <property type="molecule type" value="Genomic_DNA"/>
</dbReference>
<accession>A0ABD5NSA1</accession>
<keyword evidence="1" id="KW-0812">Transmembrane</keyword>
<evidence type="ECO:0000313" key="3">
    <source>
        <dbReference type="Proteomes" id="UP001595846"/>
    </source>
</evidence>
<reference evidence="2 3" key="1">
    <citation type="journal article" date="2019" name="Int. J. Syst. Evol. Microbiol.">
        <title>The Global Catalogue of Microorganisms (GCM) 10K type strain sequencing project: providing services to taxonomists for standard genome sequencing and annotation.</title>
        <authorList>
            <consortium name="The Broad Institute Genomics Platform"/>
            <consortium name="The Broad Institute Genome Sequencing Center for Infectious Disease"/>
            <person name="Wu L."/>
            <person name="Ma J."/>
        </authorList>
    </citation>
    <scope>NUCLEOTIDE SEQUENCE [LARGE SCALE GENOMIC DNA]</scope>
    <source>
        <strain evidence="2 3">IBRC-M 10256</strain>
    </source>
</reference>
<keyword evidence="3" id="KW-1185">Reference proteome</keyword>
<feature type="transmembrane region" description="Helical" evidence="1">
    <location>
        <begin position="54"/>
        <end position="71"/>
    </location>
</feature>
<dbReference type="Proteomes" id="UP001595846">
    <property type="component" value="Unassembled WGS sequence"/>
</dbReference>
<dbReference type="RefSeq" id="WP_256533146.1">
    <property type="nucleotide sequence ID" value="NZ_CP101824.1"/>
</dbReference>
<proteinExistence type="predicted"/>
<organism evidence="2 3">
    <name type="scientific">Halovivax cerinus</name>
    <dbReference type="NCBI Taxonomy" id="1487865"/>
    <lineage>
        <taxon>Archaea</taxon>
        <taxon>Methanobacteriati</taxon>
        <taxon>Methanobacteriota</taxon>
        <taxon>Stenosarchaea group</taxon>
        <taxon>Halobacteria</taxon>
        <taxon>Halobacteriales</taxon>
        <taxon>Natrialbaceae</taxon>
        <taxon>Halovivax</taxon>
    </lineage>
</organism>
<protein>
    <submittedName>
        <fullName evidence="2">Uncharacterized protein</fullName>
    </submittedName>
</protein>
<evidence type="ECO:0000313" key="2">
    <source>
        <dbReference type="EMBL" id="MFC3959633.1"/>
    </source>
</evidence>
<gene>
    <name evidence="2" type="ORF">ACFOUR_14815</name>
</gene>
<feature type="transmembrane region" description="Helical" evidence="1">
    <location>
        <begin position="107"/>
        <end position="126"/>
    </location>
</feature>
<keyword evidence="1" id="KW-1133">Transmembrane helix</keyword>
<feature type="transmembrane region" description="Helical" evidence="1">
    <location>
        <begin position="132"/>
        <end position="151"/>
    </location>
</feature>
<evidence type="ECO:0000256" key="1">
    <source>
        <dbReference type="SAM" id="Phobius"/>
    </source>
</evidence>
<dbReference type="AlphaFoldDB" id="A0ABD5NSA1"/>
<keyword evidence="1" id="KW-0472">Membrane</keyword>
<name>A0ABD5NSA1_9EURY</name>
<sequence length="225" mass="23658">MTQAARLQWHRDADTSALIRLCWGLGAGTLFGALTLVVFGRLLGLTSQVGGRSLLLAALAGLAVTILALALTDDPAASLAAVTRYVPGIDYTPSDDVDARLSRGVDAAVGAVFVGGLIFALDTVVGGNVGQFFAAATIPVSLAFLLAAVFMRSTGVLDREEGVLYLYDPEDVIALDTLSGVSSRSIGGTSLVRLRYRTPDGEYVPGPRRLLVPRRVARELESIVE</sequence>
<comment type="caution">
    <text evidence="2">The sequence shown here is derived from an EMBL/GenBank/DDBJ whole genome shotgun (WGS) entry which is preliminary data.</text>
</comment>
<feature type="transmembrane region" description="Helical" evidence="1">
    <location>
        <begin position="21"/>
        <end position="42"/>
    </location>
</feature>